<protein>
    <submittedName>
        <fullName evidence="2">Uncharacterized protein</fullName>
    </submittedName>
</protein>
<proteinExistence type="predicted"/>
<feature type="compositionally biased region" description="Low complexity" evidence="1">
    <location>
        <begin position="309"/>
        <end position="321"/>
    </location>
</feature>
<comment type="caution">
    <text evidence="2">The sequence shown here is derived from an EMBL/GenBank/DDBJ whole genome shotgun (WGS) entry which is preliminary data.</text>
</comment>
<feature type="region of interest" description="Disordered" evidence="1">
    <location>
        <begin position="168"/>
        <end position="246"/>
    </location>
</feature>
<dbReference type="Proteomes" id="UP001189429">
    <property type="component" value="Unassembled WGS sequence"/>
</dbReference>
<feature type="compositionally biased region" description="Low complexity" evidence="1">
    <location>
        <begin position="35"/>
        <end position="52"/>
    </location>
</feature>
<sequence>MGAAPAPMERGVSAEPGPVILGRSGDGSPASKQLSSPSGRSGGSPARRSAAGKPAPSHCPEAGSLSRLLRVAAQLGAGSRAAAGSDAAAPARPQLSRKASWRSRASTRSRVFFSASAARSTASTVRSSLSNLVMMVHKSTTRVLAFKFTQVWGDADGDQTLRGMKLADDSDDEAQEAEGLMRRMSTWRSRMSAAERVPDVDPKTASGEALPEEQPSGSRRAEDSPRPVASRTMPMLPCVSDGSSVQKPMRHVRLRHRRQPQPQLPGERVAELPPAAGWLPEPVAVAVLCRRRQQGLPGRAAAPPPPAPRGRWPRPLRAPPGLRRRRRARSWRGWC</sequence>
<evidence type="ECO:0000313" key="3">
    <source>
        <dbReference type="Proteomes" id="UP001189429"/>
    </source>
</evidence>
<reference evidence="2" key="1">
    <citation type="submission" date="2023-10" db="EMBL/GenBank/DDBJ databases">
        <authorList>
            <person name="Chen Y."/>
            <person name="Shah S."/>
            <person name="Dougan E. K."/>
            <person name="Thang M."/>
            <person name="Chan C."/>
        </authorList>
    </citation>
    <scope>NUCLEOTIDE SEQUENCE [LARGE SCALE GENOMIC DNA]</scope>
</reference>
<feature type="region of interest" description="Disordered" evidence="1">
    <location>
        <begin position="1"/>
        <end position="63"/>
    </location>
</feature>
<feature type="compositionally biased region" description="Low complexity" evidence="1">
    <location>
        <begin position="182"/>
        <end position="192"/>
    </location>
</feature>
<gene>
    <name evidence="2" type="ORF">PCOR1329_LOCUS26292</name>
</gene>
<dbReference type="EMBL" id="CAUYUJ010009324">
    <property type="protein sequence ID" value="CAK0826459.1"/>
    <property type="molecule type" value="Genomic_DNA"/>
</dbReference>
<feature type="region of interest" description="Disordered" evidence="1">
    <location>
        <begin position="294"/>
        <end position="335"/>
    </location>
</feature>
<evidence type="ECO:0000313" key="2">
    <source>
        <dbReference type="EMBL" id="CAK0826459.1"/>
    </source>
</evidence>
<feature type="compositionally biased region" description="Low complexity" evidence="1">
    <location>
        <begin position="81"/>
        <end position="98"/>
    </location>
</feature>
<organism evidence="2 3">
    <name type="scientific">Prorocentrum cordatum</name>
    <dbReference type="NCBI Taxonomy" id="2364126"/>
    <lineage>
        <taxon>Eukaryota</taxon>
        <taxon>Sar</taxon>
        <taxon>Alveolata</taxon>
        <taxon>Dinophyceae</taxon>
        <taxon>Prorocentrales</taxon>
        <taxon>Prorocentraceae</taxon>
        <taxon>Prorocentrum</taxon>
    </lineage>
</organism>
<keyword evidence="3" id="KW-1185">Reference proteome</keyword>
<name>A0ABN9S3V8_9DINO</name>
<evidence type="ECO:0000256" key="1">
    <source>
        <dbReference type="SAM" id="MobiDB-lite"/>
    </source>
</evidence>
<feature type="region of interest" description="Disordered" evidence="1">
    <location>
        <begin position="81"/>
        <end position="101"/>
    </location>
</feature>
<feature type="compositionally biased region" description="Basic residues" evidence="1">
    <location>
        <begin position="322"/>
        <end position="335"/>
    </location>
</feature>
<accession>A0ABN9S3V8</accession>